<evidence type="ECO:0000256" key="2">
    <source>
        <dbReference type="ARBA" id="ARBA00023027"/>
    </source>
</evidence>
<dbReference type="InterPro" id="IPR050223">
    <property type="entry name" value="D-isomer_2-hydroxyacid_DH"/>
</dbReference>
<keyword evidence="2" id="KW-0520">NAD</keyword>
<keyword evidence="6" id="KW-1185">Reference proteome</keyword>
<protein>
    <recommendedName>
        <fullName evidence="4">D-isomer specific 2-hydroxyacid dehydrogenase NAD-binding domain-containing protein</fullName>
    </recommendedName>
</protein>
<dbReference type="GO" id="GO:0016618">
    <property type="term" value="F:hydroxypyruvate reductase [NAD(P)H] activity"/>
    <property type="evidence" value="ECO:0007669"/>
    <property type="project" value="TreeGrafter"/>
</dbReference>
<dbReference type="InParanoid" id="A0A4Q1BVX2"/>
<dbReference type="InterPro" id="IPR036291">
    <property type="entry name" value="NAD(P)-bd_dom_sf"/>
</dbReference>
<dbReference type="InterPro" id="IPR006140">
    <property type="entry name" value="D-isomer_DH_NAD-bd"/>
</dbReference>
<dbReference type="Gene3D" id="3.40.50.720">
    <property type="entry name" value="NAD(P)-binding Rossmann-like Domain"/>
    <property type="match status" value="2"/>
</dbReference>
<proteinExistence type="predicted"/>
<feature type="compositionally biased region" description="Polar residues" evidence="3">
    <location>
        <begin position="1"/>
        <end position="22"/>
    </location>
</feature>
<dbReference type="OrthoDB" id="298012at2759"/>
<dbReference type="SUPFAM" id="SSF51735">
    <property type="entry name" value="NAD(P)-binding Rossmann-fold domains"/>
    <property type="match status" value="1"/>
</dbReference>
<feature type="region of interest" description="Disordered" evidence="3">
    <location>
        <begin position="1"/>
        <end position="54"/>
    </location>
</feature>
<feature type="region of interest" description="Disordered" evidence="3">
    <location>
        <begin position="302"/>
        <end position="321"/>
    </location>
</feature>
<dbReference type="InterPro" id="IPR029753">
    <property type="entry name" value="D-isomer_DH_CS"/>
</dbReference>
<name>A0A4Q1BVX2_TREME</name>
<dbReference type="GO" id="GO:0030267">
    <property type="term" value="F:glyoxylate reductase (NADPH) activity"/>
    <property type="evidence" value="ECO:0007669"/>
    <property type="project" value="TreeGrafter"/>
</dbReference>
<dbReference type="PANTHER" id="PTHR10996">
    <property type="entry name" value="2-HYDROXYACID DEHYDROGENASE-RELATED"/>
    <property type="match status" value="1"/>
</dbReference>
<evidence type="ECO:0000256" key="3">
    <source>
        <dbReference type="SAM" id="MobiDB-lite"/>
    </source>
</evidence>
<comment type="caution">
    <text evidence="5">The sequence shown here is derived from an EMBL/GenBank/DDBJ whole genome shotgun (WGS) entry which is preliminary data.</text>
</comment>
<dbReference type="STRING" id="5217.A0A4Q1BVX2"/>
<evidence type="ECO:0000313" key="5">
    <source>
        <dbReference type="EMBL" id="RXK42299.1"/>
    </source>
</evidence>
<feature type="compositionally biased region" description="Basic and acidic residues" evidence="3">
    <location>
        <begin position="36"/>
        <end position="52"/>
    </location>
</feature>
<dbReference type="VEuPathDB" id="FungiDB:TREMEDRAFT_63559"/>
<organism evidence="5 6">
    <name type="scientific">Tremella mesenterica</name>
    <name type="common">Jelly fungus</name>
    <dbReference type="NCBI Taxonomy" id="5217"/>
    <lineage>
        <taxon>Eukaryota</taxon>
        <taxon>Fungi</taxon>
        <taxon>Dikarya</taxon>
        <taxon>Basidiomycota</taxon>
        <taxon>Agaricomycotina</taxon>
        <taxon>Tremellomycetes</taxon>
        <taxon>Tremellales</taxon>
        <taxon>Tremellaceae</taxon>
        <taxon>Tremella</taxon>
    </lineage>
</organism>
<evidence type="ECO:0000313" key="6">
    <source>
        <dbReference type="Proteomes" id="UP000289152"/>
    </source>
</evidence>
<feature type="domain" description="D-isomer specific 2-hydroxyacid dehydrogenase NAD-binding" evidence="4">
    <location>
        <begin position="436"/>
        <end position="622"/>
    </location>
</feature>
<dbReference type="SUPFAM" id="SSF52283">
    <property type="entry name" value="Formate/glycerate dehydrogenase catalytic domain-like"/>
    <property type="match status" value="1"/>
</dbReference>
<dbReference type="PROSITE" id="PS00671">
    <property type="entry name" value="D_2_HYDROXYACID_DH_3"/>
    <property type="match status" value="1"/>
</dbReference>
<dbReference type="AlphaFoldDB" id="A0A4Q1BVX2"/>
<dbReference type="Proteomes" id="UP000289152">
    <property type="component" value="Unassembled WGS sequence"/>
</dbReference>
<evidence type="ECO:0000256" key="1">
    <source>
        <dbReference type="ARBA" id="ARBA00023002"/>
    </source>
</evidence>
<evidence type="ECO:0000259" key="4">
    <source>
        <dbReference type="Pfam" id="PF02826"/>
    </source>
</evidence>
<reference evidence="5 6" key="1">
    <citation type="submission" date="2016-06" db="EMBL/GenBank/DDBJ databases">
        <title>Evolution of pathogenesis and genome organization in the Tremellales.</title>
        <authorList>
            <person name="Cuomo C."/>
            <person name="Litvintseva A."/>
            <person name="Heitman J."/>
            <person name="Chen Y."/>
            <person name="Sun S."/>
            <person name="Springer D."/>
            <person name="Dromer F."/>
            <person name="Young S."/>
            <person name="Zeng Q."/>
            <person name="Chapman S."/>
            <person name="Gujja S."/>
            <person name="Saif S."/>
            <person name="Birren B."/>
        </authorList>
    </citation>
    <scope>NUCLEOTIDE SEQUENCE [LARGE SCALE GENOMIC DNA]</scope>
    <source>
        <strain evidence="5 6">ATCC 28783</strain>
    </source>
</reference>
<dbReference type="VEuPathDB" id="FungiDB:TREMEDRAFT_71983"/>
<sequence>MVNSSTTLATSTITQPDSTHASLSVAPPTTIRHSAYPRDTRSTNIRENKPPRDPNYAVLEFLTPPHHNNPNPTHTYPHAGIYDAYPPPPDAVRMPKKPSKPPHMFSTKWKFANQNKNKHKNIKPRPDQAYYGMGMPGMMGGYPGMMGMGGMGMGGMGMGGMYPGMMGMGMGPMMGGGYGMPRYPPGGAYGMGMGGMGMMGGYPGMGMDPYMNFGAPPAANFVDDFPDAHRIEHAYRQSMPDNYGVGLGMYGGLGGGMGINNMPGSQMLLYGRGMYPNTKYSVKMEVLTPNPVEILRAKLTANIPHPSGTPRSPVSPNTEMALPTPPPEPILPADKATVYIPTPIHPVALQYAQERFGRVILWSDMSPEEGWKLADGVVNRANKVTREILQIAEKLLVISVVGVGVDSIDISTCKERRVVVTNCPGVNAHSVAELTLGLTLSLLRRISELDRKLKQGEICLSIDNLGHSLRGKIVGMVGMGSTARRAAELFHHAFSCPIHIFSPTSPPTKWTTHDPLGPLPHTRHSTLSDILPQVDILCLHCPLTPETKGLIGSDQLAMMKQGSVLINMSRGAVVDEYALCQALKTCETLCGAASDVFEHEPVEKDKTQGLLELNNFVGTPHM</sequence>
<dbReference type="EMBL" id="SDIL01000002">
    <property type="protein sequence ID" value="RXK42299.1"/>
    <property type="molecule type" value="Genomic_DNA"/>
</dbReference>
<dbReference type="Pfam" id="PF02826">
    <property type="entry name" value="2-Hacid_dh_C"/>
    <property type="match status" value="1"/>
</dbReference>
<dbReference type="PANTHER" id="PTHR10996:SF178">
    <property type="entry name" value="2-HYDROXYACID DEHYDROGENASE YGL185C-RELATED"/>
    <property type="match status" value="1"/>
</dbReference>
<dbReference type="GO" id="GO:0051287">
    <property type="term" value="F:NAD binding"/>
    <property type="evidence" value="ECO:0007669"/>
    <property type="project" value="InterPro"/>
</dbReference>
<dbReference type="GO" id="GO:0005829">
    <property type="term" value="C:cytosol"/>
    <property type="evidence" value="ECO:0007669"/>
    <property type="project" value="TreeGrafter"/>
</dbReference>
<gene>
    <name evidence="5" type="ORF">M231_00289</name>
</gene>
<accession>A0A4Q1BVX2</accession>
<keyword evidence="1" id="KW-0560">Oxidoreductase</keyword>